<feature type="domain" description="Alcohol dehydrogenase-like C-terminal" evidence="10">
    <location>
        <begin position="456"/>
        <end position="525"/>
    </location>
</feature>
<feature type="region of interest" description="Disordered" evidence="9">
    <location>
        <begin position="1694"/>
        <end position="1763"/>
    </location>
</feature>
<evidence type="ECO:0000256" key="7">
    <source>
        <dbReference type="PROSITE-ProRule" id="PRU00023"/>
    </source>
</evidence>
<evidence type="ECO:0000313" key="14">
    <source>
        <dbReference type="Proteomes" id="UP000249619"/>
    </source>
</evidence>
<dbReference type="OrthoDB" id="539213at2759"/>
<evidence type="ECO:0000256" key="3">
    <source>
        <dbReference type="ARBA" id="ARBA00022723"/>
    </source>
</evidence>
<dbReference type="EMBL" id="QGDH01000063">
    <property type="protein sequence ID" value="RAR10788.1"/>
    <property type="molecule type" value="Genomic_DNA"/>
</dbReference>
<dbReference type="GO" id="GO:0008270">
    <property type="term" value="F:zinc ion binding"/>
    <property type="evidence" value="ECO:0007669"/>
    <property type="project" value="InterPro"/>
</dbReference>
<feature type="region of interest" description="Disordered" evidence="9">
    <location>
        <begin position="645"/>
        <end position="696"/>
    </location>
</feature>
<dbReference type="GO" id="GO:0016491">
    <property type="term" value="F:oxidoreductase activity"/>
    <property type="evidence" value="ECO:0007669"/>
    <property type="project" value="UniProtKB-KW"/>
</dbReference>
<dbReference type="PRINTS" id="PR01415">
    <property type="entry name" value="ANKYRIN"/>
</dbReference>
<comment type="similarity">
    <text evidence="2 8">Belongs to the zinc-containing alcohol dehydrogenase family.</text>
</comment>
<dbReference type="PROSITE" id="PS50297">
    <property type="entry name" value="ANK_REP_REGION"/>
    <property type="match status" value="4"/>
</dbReference>
<name>A0A364N421_STELY</name>
<dbReference type="PROSITE" id="PS00059">
    <property type="entry name" value="ADH_ZINC"/>
    <property type="match status" value="1"/>
</dbReference>
<accession>A0A364N421</accession>
<feature type="region of interest" description="Disordered" evidence="9">
    <location>
        <begin position="716"/>
        <end position="761"/>
    </location>
</feature>
<dbReference type="InterPro" id="IPR021833">
    <property type="entry name" value="DUF3425"/>
</dbReference>
<dbReference type="PANTHER" id="PTHR42813">
    <property type="entry name" value="ZINC-TYPE ALCOHOL DEHYDROGENASE-LIKE"/>
    <property type="match status" value="1"/>
</dbReference>
<comment type="cofactor">
    <cofactor evidence="1 8">
        <name>Zn(2+)</name>
        <dbReference type="ChEBI" id="CHEBI:29105"/>
    </cofactor>
</comment>
<feature type="region of interest" description="Disordered" evidence="9">
    <location>
        <begin position="2819"/>
        <end position="2849"/>
    </location>
</feature>
<dbReference type="PROSITE" id="PS50088">
    <property type="entry name" value="ANK_REPEAT"/>
    <property type="match status" value="4"/>
</dbReference>
<keyword evidence="4 8" id="KW-0862">Zinc</keyword>
<evidence type="ECO:0000259" key="10">
    <source>
        <dbReference type="Pfam" id="PF00107"/>
    </source>
</evidence>
<keyword evidence="7" id="KW-0040">ANK repeat</keyword>
<feature type="compositionally biased region" description="Basic and acidic residues" evidence="9">
    <location>
        <begin position="8"/>
        <end position="21"/>
    </location>
</feature>
<evidence type="ECO:0000256" key="2">
    <source>
        <dbReference type="ARBA" id="ARBA00008072"/>
    </source>
</evidence>
<dbReference type="GO" id="GO:0180022">
    <property type="term" value="C:RQC-trigger complex"/>
    <property type="evidence" value="ECO:0007669"/>
    <property type="project" value="InterPro"/>
</dbReference>
<evidence type="ECO:0000313" key="13">
    <source>
        <dbReference type="EMBL" id="RAR10788.1"/>
    </source>
</evidence>
<organism evidence="13 14">
    <name type="scientific">Stemphylium lycopersici</name>
    <name type="common">Tomato gray leaf spot disease fungus</name>
    <name type="synonym">Thyrospora lycopersici</name>
    <dbReference type="NCBI Taxonomy" id="183478"/>
    <lineage>
        <taxon>Eukaryota</taxon>
        <taxon>Fungi</taxon>
        <taxon>Dikarya</taxon>
        <taxon>Ascomycota</taxon>
        <taxon>Pezizomycotina</taxon>
        <taxon>Dothideomycetes</taxon>
        <taxon>Pleosporomycetidae</taxon>
        <taxon>Pleosporales</taxon>
        <taxon>Pleosporineae</taxon>
        <taxon>Pleosporaceae</taxon>
        <taxon>Stemphylium</taxon>
    </lineage>
</organism>
<evidence type="ECO:0000256" key="8">
    <source>
        <dbReference type="RuleBase" id="RU361277"/>
    </source>
</evidence>
<feature type="compositionally biased region" description="Acidic residues" evidence="9">
    <location>
        <begin position="1719"/>
        <end position="1734"/>
    </location>
</feature>
<sequence>MEYIVSELSRHQVEADQDGHGFADAGNEASKQRRKVQNRKNQRARRMRAREKDDKTNQKSRPFKVKRWRLNELEDCYSKKSTLASESATRAQDTSRTSQNTSPSTIQQRTIVVRASQPSAPTIPTSPVDPPPFKFPLSLDHLLHLIQYNVFRAFMANKRTLNTLPSDPLICSINGPYCDDTIVNPLNPNIPSSLVPTTLQQTRYHGVWINAFPFPRVRDNLIRYEGCYDRWDLMQDLVGESLTTAPAHWRVHYEGPFKVSVKDVELPKIQHPDDVIVKVTTAAICGSDLHMYQGRTAAEAGLVFGHENMGTIIETGSGVTLLEKGDRIVLPFTNFEVNRTSRTADVATVKKARRLFVLGEAYIQGQDCAVCPNNDSVNPGFAGGAYGYVAMGPYQGGQAQYLRVPFADFNALKLPKGTEHEADFILLADIFPTGWHGLVLAGFQSGESVAVFGAGPVGLMAAYSGVLRGASKVFVVDTVPERLQAAEKIGCVPIDFRKSDPVEQIIKLNGGMVDRAVDAVGYQAVDASGSKEKPNVVLDQLIMVTRPTGGLGIPGLYVPADPGAPDEQSKKGQILISFGKLFEKRKCSIIDELSKLLPLDDESLKQVISYTDSLSQKEAADHLQNLLGDSPQALEFITSFNNRRKPKASAASSQNQSSNDVSEVPRAKPRKKKQTGLNKLPPPRQPDNYGNVSGGYLKKDEEDYMAGSSKSKAAKFGLSEQPDALQLPTSSASSRTATPKSRAVSPAPPAAKLPGTLVGETKPKAKAKVHVTGGTPMHGASTALNDLESAIRALEIQTNPTLASQDNGKRKCNCMATRHPLLEAAPNCLNCGKIICVKEGIGPCTFCNSALFSAQDIQSMVRVLREERGKEKMAANNAGQKRADVSLAPRPFSTPRGTTPASSNPASDVESENEKLAKAKQHRDKLLAFQAQNAKRTQVHDEAADFETTSAGLSMWASPQERAMQLKRQQKALREQDWNARPEWEKRKVVASIDLSGKKLVKRMAATERPATPESEDELPEPAQGPSEGSTLSGGGGAFSRNPLLGGLIRPTMKIEDTEGKKKGSERKQTWRRVQDDNDDNEQWILDGGVYGSRADNTSAPIKLPPLPAKHTDWIQHVSSHPDKPLRELIDPYKEYDAKLREVFAQQPEHPAIDTANVVPVFIGRERQLKVRARNLANESEAERERYLIPLSKTDRKRSGQPAVVQSLTEFQTNFQLFSESSLVDLDWSNVVAAGSAVVTALLPVSEEHSASKRALREYYHQQLAPASDVDLFLYGLTEEQAIEKIKQIEQRIKDSILTETTTIRTKNAITIASHYPTRHVQIVLRIYRSISEILTGFDVDCSCVAYDGKQVYASPRALTAFMTQINTVDLTRRSPSYENRLSKYARRGFEVYWPLLDRSRIDPTLFERSFGRTLGLARLLVLEKLPKSSDREAYLDERRVERGRPTVYRRSRHKLWGNVKEEHEEDVADWVDTDEVSDYHTFTIPYGPKYHARKIEKLLYAKDLLLNAEWNRPRERETMLHRHPAFFGNATDVIGDCCGYCPEPATTEDEEIAAEESKIYVSGALSFIKDDPGRQAIGSFHPLTDDDWTEMAYVGNTARLCNAIVERDLEQLQDWLSQEDADPNRRDYTGRTPLHLAIMTSTPEIVQALIDAGARLVARLFDGKTALHLAAMLGNAEMAKALLIKSEANEEKEALKRKHQEHSKINSGTGSKSLQERDENDDSINSFDEESENADVTTEGSYIKIDRKDSQNHESLPEDADDEPDIYDINVVAWDAPVSALHLAIANGHVHVVKLLVQEFGADVLLPVKLVNDHNKSPRAAILPVALALHLSPEKTKEMTKVLLSLGATPAQGDLNHVTALHYFAAHGVDLLSTMISSNRPGAERAVNHLSMNGRRYHTGMKSILNTAIENEDQDAVNALLELGAEPEVDFASYIASLKSRTEMRGDAERNQRIFRENFEQPVFAAIEHDMPSTAQRLLEAGANVNSLARTAWRAINGDLHNDEETGTVLDIVRLRIQALRTFMTIGKVDGVDGHMYSTGWVEWLYSFQKQLPPVPLQEDSHYLHGYKPDTYAYWMVKEQIEQAKRVYKHDTKRYDEYQESRKPPKGTDEKKAAVEPLLKDFEALESNLLKRNAKTFKELYPDVKLKERQTNSSYLREPEPPKPWNPHLTFRAPDLTDERKTGYLELFQACWEADLDTIKELTLAIWGNKQTPLKIAVQDSKSFSPFSIAVLRKHYGVARAILEIAHAQYAPEETPAIKHKLQSEDDDESSTDDDQDEIKIYSEIVDDRFTVENIGDVQSHVKSTVTPLQLISWPCPSFNFLCDSNPSAEPWLQSSELFGSGKDRHDPKSEVAQASNLFQFAIYLDDSNLLQFLITRCEEYLQHNPEGANEASRIFRFAEEDFTYAIRLGRVQLLEIIIRNTGAGLPLDDLVKRSGVEIPVKPKYYQGLSVHGKKRADWANAGRGRQSPAPESQHPPLLHAAHLGNLKSVEWVLGDVALRCYSQFVDDHRDDIRIQNLAKARGGVEASIAKWLDRHSHLLLHCVVMGPKSEESMYLLKHLCKIRPEALDHRSAQGITPFHLAFRLHRVDMVKILLEAGADQSTRNNARSNIVHSMLECYGDTRGDIDDMRRLLGLIDGRLAPSLFTERTTKAPGAATPLGWWVNARLRGSRDPNSCKGEDLSIVNGDGDTPVHAAVRYGAYAILRIMLDRRPELLFRENASGRTPFEMAEHYYLSKEIFNNPPSLWHPKQGRNRNKATGILAISSESFIEDAKDPRSNTNKVLQVCKEFAAFQSKDQKRRLVSLIEANEVAKRLALRTGNSVAGDEPTEQELAEEEDDERGNNTYDEVSAWYYSSPRGSLAAGNPI</sequence>
<evidence type="ECO:0000256" key="6">
    <source>
        <dbReference type="ARBA" id="ARBA00023027"/>
    </source>
</evidence>
<keyword evidence="6" id="KW-0520">NAD</keyword>
<dbReference type="InterPro" id="IPR002110">
    <property type="entry name" value="Ankyrin_rpt"/>
</dbReference>
<dbReference type="InterPro" id="IPR002328">
    <property type="entry name" value="ADH_Zn_CS"/>
</dbReference>
<proteinExistence type="inferred from homology"/>
<feature type="compositionally biased region" description="Basic and acidic residues" evidence="9">
    <location>
        <begin position="1745"/>
        <end position="1757"/>
    </location>
</feature>
<dbReference type="InterPro" id="IPR011032">
    <property type="entry name" value="GroES-like_sf"/>
</dbReference>
<dbReference type="Pfam" id="PF06221">
    <property type="entry name" value="zf-C2HC5"/>
    <property type="match status" value="1"/>
</dbReference>
<dbReference type="InterPro" id="IPR036291">
    <property type="entry name" value="NAD(P)-bd_dom_sf"/>
</dbReference>
<dbReference type="Pfam" id="PF12796">
    <property type="entry name" value="Ank_2"/>
    <property type="match status" value="1"/>
</dbReference>
<reference evidence="14" key="1">
    <citation type="submission" date="2018-05" db="EMBL/GenBank/DDBJ databases">
        <title>Draft genome sequence of Stemphylium lycopersici strain CIDEFI 213.</title>
        <authorList>
            <person name="Medina R."/>
            <person name="Franco M.E.E."/>
            <person name="Lucentini C.G."/>
            <person name="Saparrat M.C.N."/>
            <person name="Balatti P.A."/>
        </authorList>
    </citation>
    <scope>NUCLEOTIDE SEQUENCE [LARGE SCALE GENOMIC DNA]</scope>
    <source>
        <strain evidence="14">CIDEFI 213</strain>
    </source>
</reference>
<dbReference type="GO" id="GO:0005634">
    <property type="term" value="C:nucleus"/>
    <property type="evidence" value="ECO:0007669"/>
    <property type="project" value="InterPro"/>
</dbReference>
<dbReference type="SMART" id="SM00248">
    <property type="entry name" value="ANK"/>
    <property type="match status" value="9"/>
</dbReference>
<feature type="compositionally biased region" description="Polar residues" evidence="9">
    <location>
        <begin position="895"/>
        <end position="906"/>
    </location>
</feature>
<dbReference type="SUPFAM" id="SSF48403">
    <property type="entry name" value="Ankyrin repeat"/>
    <property type="match status" value="3"/>
</dbReference>
<dbReference type="Pfam" id="PF00023">
    <property type="entry name" value="Ank"/>
    <property type="match status" value="2"/>
</dbReference>
<feature type="compositionally biased region" description="Acidic residues" evidence="9">
    <location>
        <begin position="2827"/>
        <end position="2840"/>
    </location>
</feature>
<dbReference type="Gene3D" id="3.90.180.10">
    <property type="entry name" value="Medium-chain alcohol dehydrogenases, catalytic domain"/>
    <property type="match status" value="1"/>
</dbReference>
<feature type="region of interest" description="Disordered" evidence="9">
    <location>
        <begin position="1003"/>
        <end position="1051"/>
    </location>
</feature>
<dbReference type="Gene3D" id="1.25.40.20">
    <property type="entry name" value="Ankyrin repeat-containing domain"/>
    <property type="match status" value="4"/>
</dbReference>
<feature type="repeat" description="ANK" evidence="7">
    <location>
        <begin position="1663"/>
        <end position="1684"/>
    </location>
</feature>
<feature type="compositionally biased region" description="Low complexity" evidence="9">
    <location>
        <begin position="648"/>
        <end position="659"/>
    </location>
</feature>
<dbReference type="GO" id="GO:0072344">
    <property type="term" value="P:rescue of stalled ribosome"/>
    <property type="evidence" value="ECO:0007669"/>
    <property type="project" value="InterPro"/>
</dbReference>
<dbReference type="InterPro" id="IPR013154">
    <property type="entry name" value="ADH-like_N"/>
</dbReference>
<dbReference type="Proteomes" id="UP000249619">
    <property type="component" value="Unassembled WGS sequence"/>
</dbReference>
<evidence type="ECO:0000256" key="9">
    <source>
        <dbReference type="SAM" id="MobiDB-lite"/>
    </source>
</evidence>
<feature type="repeat" description="ANK" evidence="7">
    <location>
        <begin position="2575"/>
        <end position="2607"/>
    </location>
</feature>
<evidence type="ECO:0000256" key="1">
    <source>
        <dbReference type="ARBA" id="ARBA00001947"/>
    </source>
</evidence>
<dbReference type="PANTHER" id="PTHR42813:SF3">
    <property type="entry name" value="GLUTATHIONE-INDEPENDENT FORMALDEHYDE DEHYDROGENASE"/>
    <property type="match status" value="1"/>
</dbReference>
<dbReference type="Gene3D" id="3.40.50.720">
    <property type="entry name" value="NAD(P)-binding Rossmann-like Domain"/>
    <property type="match status" value="1"/>
</dbReference>
<feature type="region of interest" description="Disordered" evidence="9">
    <location>
        <begin position="81"/>
        <end position="109"/>
    </location>
</feature>
<dbReference type="SUPFAM" id="SSF51735">
    <property type="entry name" value="NAD(P)-binding Rossmann-fold domains"/>
    <property type="match status" value="1"/>
</dbReference>
<feature type="repeat" description="ANK" evidence="7">
    <location>
        <begin position="2688"/>
        <end position="2720"/>
    </location>
</feature>
<dbReference type="InterPro" id="IPR036770">
    <property type="entry name" value="Ankyrin_rpt-contain_sf"/>
</dbReference>
<feature type="domain" description="Alcohol dehydrogenase-like N-terminal" evidence="12">
    <location>
        <begin position="272"/>
        <end position="405"/>
    </location>
</feature>
<evidence type="ECO:0000256" key="5">
    <source>
        <dbReference type="ARBA" id="ARBA00023002"/>
    </source>
</evidence>
<dbReference type="CDD" id="cd08282">
    <property type="entry name" value="PFDH_like"/>
    <property type="match status" value="1"/>
</dbReference>
<feature type="compositionally biased region" description="Basic residues" evidence="9">
    <location>
        <begin position="32"/>
        <end position="49"/>
    </location>
</feature>
<evidence type="ECO:0000259" key="11">
    <source>
        <dbReference type="Pfam" id="PF06221"/>
    </source>
</evidence>
<feature type="region of interest" description="Disordered" evidence="9">
    <location>
        <begin position="871"/>
        <end position="920"/>
    </location>
</feature>
<dbReference type="STRING" id="183478.A0A364N421"/>
<dbReference type="Pfam" id="PF08240">
    <property type="entry name" value="ADH_N"/>
    <property type="match status" value="1"/>
</dbReference>
<keyword evidence="14" id="KW-1185">Reference proteome</keyword>
<evidence type="ECO:0000256" key="4">
    <source>
        <dbReference type="ARBA" id="ARBA00022833"/>
    </source>
</evidence>
<dbReference type="Pfam" id="PF00107">
    <property type="entry name" value="ADH_zinc_N"/>
    <property type="match status" value="1"/>
</dbReference>
<keyword evidence="5" id="KW-0560">Oxidoreductase</keyword>
<feature type="domain" description="TRIP4/RQT4 C2HC5-type zinc finger" evidence="11">
    <location>
        <begin position="809"/>
        <end position="861"/>
    </location>
</feature>
<keyword evidence="3 8" id="KW-0479">Metal-binding</keyword>
<dbReference type="InterPro" id="IPR009349">
    <property type="entry name" value="TRIP4/RQT4_C2HC5_Znf"/>
</dbReference>
<feature type="repeat" description="ANK" evidence="7">
    <location>
        <begin position="1630"/>
        <end position="1657"/>
    </location>
</feature>
<evidence type="ECO:0000259" key="12">
    <source>
        <dbReference type="Pfam" id="PF08240"/>
    </source>
</evidence>
<dbReference type="Pfam" id="PF26128">
    <property type="entry name" value="Gad2"/>
    <property type="match status" value="1"/>
</dbReference>
<dbReference type="InterPro" id="IPR013149">
    <property type="entry name" value="ADH-like_C"/>
</dbReference>
<dbReference type="SUPFAM" id="SSF50129">
    <property type="entry name" value="GroES-like"/>
    <property type="match status" value="1"/>
</dbReference>
<comment type="caution">
    <text evidence="13">The sequence shown here is derived from an EMBL/GenBank/DDBJ whole genome shotgun (WGS) entry which is preliminary data.</text>
</comment>
<protein>
    <submittedName>
        <fullName evidence="13">Ankyrin repeat-containing protein</fullName>
    </submittedName>
</protein>
<dbReference type="Pfam" id="PF11905">
    <property type="entry name" value="DUF3425"/>
    <property type="match status" value="1"/>
</dbReference>
<gene>
    <name evidence="13" type="ORF">DDE83_004932</name>
</gene>
<feature type="region of interest" description="Disordered" evidence="9">
    <location>
        <begin position="1"/>
        <end position="65"/>
    </location>
</feature>
<feature type="compositionally biased region" description="Low complexity" evidence="9">
    <location>
        <begin position="728"/>
        <end position="743"/>
    </location>
</feature>